<proteinExistence type="predicted"/>
<name>F5NVR5_SHIFL</name>
<dbReference type="EMBL" id="AFGY01000027">
    <property type="protein sequence ID" value="EGK37404.1"/>
    <property type="molecule type" value="Genomic_DNA"/>
</dbReference>
<protein>
    <submittedName>
        <fullName evidence="2">Uncharacterized protein</fullName>
    </submittedName>
</protein>
<keyword evidence="1" id="KW-0472">Membrane</keyword>
<dbReference type="AlphaFoldDB" id="F5NVR5"/>
<reference evidence="2 3" key="1">
    <citation type="submission" date="2011-04" db="EMBL/GenBank/DDBJ databases">
        <authorList>
            <person name="Rasko D."/>
            <person name="Redman J."/>
            <person name="Daugherty S.C."/>
            <person name="Tallon L."/>
            <person name="Sadzewicz L."/>
            <person name="Jones K."/>
            <person name="Santana-Cruz I."/>
            <person name="Liu X."/>
        </authorList>
    </citation>
    <scope>NUCLEOTIDE SEQUENCE [LARGE SCALE GENOMIC DNA]</scope>
    <source>
        <strain evidence="2 3">K-227</strain>
    </source>
</reference>
<gene>
    <name evidence="2" type="ORF">SFK227_2221</name>
</gene>
<feature type="transmembrane region" description="Helical" evidence="1">
    <location>
        <begin position="12"/>
        <end position="33"/>
    </location>
</feature>
<accession>F5NVR5</accession>
<organism evidence="2 3">
    <name type="scientific">Shigella flexneri K-227</name>
    <dbReference type="NCBI Taxonomy" id="766147"/>
    <lineage>
        <taxon>Bacteria</taxon>
        <taxon>Pseudomonadati</taxon>
        <taxon>Pseudomonadota</taxon>
        <taxon>Gammaproteobacteria</taxon>
        <taxon>Enterobacterales</taxon>
        <taxon>Enterobacteriaceae</taxon>
        <taxon>Shigella</taxon>
    </lineage>
</organism>
<keyword evidence="1" id="KW-0812">Transmembrane</keyword>
<dbReference type="PROSITE" id="PS51257">
    <property type="entry name" value="PROKAR_LIPOPROTEIN"/>
    <property type="match status" value="1"/>
</dbReference>
<dbReference type="Proteomes" id="UP000004520">
    <property type="component" value="Unassembled WGS sequence"/>
</dbReference>
<sequence>MVSRFQGAGQRSINVIFGLFCCAGITCGCRHILRRLLCVSGCGPGALLRLRHHFLKAFDDIRFQVALIRSNQKVIQRAGL</sequence>
<keyword evidence="1" id="KW-1133">Transmembrane helix</keyword>
<evidence type="ECO:0000256" key="1">
    <source>
        <dbReference type="SAM" id="Phobius"/>
    </source>
</evidence>
<comment type="caution">
    <text evidence="2">The sequence shown here is derived from an EMBL/GenBank/DDBJ whole genome shotgun (WGS) entry which is preliminary data.</text>
</comment>
<evidence type="ECO:0000313" key="2">
    <source>
        <dbReference type="EMBL" id="EGK37404.1"/>
    </source>
</evidence>
<evidence type="ECO:0000313" key="3">
    <source>
        <dbReference type="Proteomes" id="UP000004520"/>
    </source>
</evidence>